<comment type="caution">
    <text evidence="2">The sequence shown here is derived from an EMBL/GenBank/DDBJ whole genome shotgun (WGS) entry which is preliminary data.</text>
</comment>
<protein>
    <recommendedName>
        <fullName evidence="1">DUF6593 domain-containing protein</fullName>
    </recommendedName>
</protein>
<evidence type="ECO:0000313" key="2">
    <source>
        <dbReference type="EMBL" id="GLB42172.1"/>
    </source>
</evidence>
<sequence length="198" mass="22126">MYHNHPYDGWAVSGQGQSSPWPSNPPPSILGALPYPTVTYSSSLVTYHITDFAPNVLNSKVVDSRGRVHFIIRTDNEMPGYTAIQNAQQNSIALIEWKSSPTIEIRSLLTKQQVRNWLRLSPDRSARSMEVRGVKYIWAPHNQSINLHASDYARSFLANVTRAPTSIAIQITSDALEQRLLESTVIAALLLQCGRNID</sequence>
<feature type="domain" description="DUF6593" evidence="1">
    <location>
        <begin position="55"/>
        <end position="165"/>
    </location>
</feature>
<dbReference type="Proteomes" id="UP001063166">
    <property type="component" value="Unassembled WGS sequence"/>
</dbReference>
<organism evidence="2 3">
    <name type="scientific">Lyophyllum shimeji</name>
    <name type="common">Hon-shimeji</name>
    <name type="synonym">Tricholoma shimeji</name>
    <dbReference type="NCBI Taxonomy" id="47721"/>
    <lineage>
        <taxon>Eukaryota</taxon>
        <taxon>Fungi</taxon>
        <taxon>Dikarya</taxon>
        <taxon>Basidiomycota</taxon>
        <taxon>Agaricomycotina</taxon>
        <taxon>Agaricomycetes</taxon>
        <taxon>Agaricomycetidae</taxon>
        <taxon>Agaricales</taxon>
        <taxon>Tricholomatineae</taxon>
        <taxon>Lyophyllaceae</taxon>
        <taxon>Lyophyllum</taxon>
    </lineage>
</organism>
<dbReference type="OrthoDB" id="3191568at2759"/>
<evidence type="ECO:0000313" key="3">
    <source>
        <dbReference type="Proteomes" id="UP001063166"/>
    </source>
</evidence>
<evidence type="ECO:0000259" key="1">
    <source>
        <dbReference type="Pfam" id="PF20236"/>
    </source>
</evidence>
<gene>
    <name evidence="2" type="ORF">LshimejAT787_1101870</name>
</gene>
<dbReference type="InterPro" id="IPR046528">
    <property type="entry name" value="DUF6593"/>
</dbReference>
<reference evidence="2" key="1">
    <citation type="submission" date="2022-07" db="EMBL/GenBank/DDBJ databases">
        <title>The genome of Lyophyllum shimeji provides insight into the initial evolution of ectomycorrhizal fungal genome.</title>
        <authorList>
            <person name="Kobayashi Y."/>
            <person name="Shibata T."/>
            <person name="Hirakawa H."/>
            <person name="Shigenobu S."/>
            <person name="Nishiyama T."/>
            <person name="Yamada A."/>
            <person name="Hasebe M."/>
            <person name="Kawaguchi M."/>
        </authorList>
    </citation>
    <scope>NUCLEOTIDE SEQUENCE</scope>
    <source>
        <strain evidence="2">AT787</strain>
    </source>
</reference>
<dbReference type="AlphaFoldDB" id="A0A9P3PSV6"/>
<dbReference type="Pfam" id="PF20236">
    <property type="entry name" value="DUF6593"/>
    <property type="match status" value="1"/>
</dbReference>
<name>A0A9P3PSV6_LYOSH</name>
<proteinExistence type="predicted"/>
<keyword evidence="3" id="KW-1185">Reference proteome</keyword>
<dbReference type="EMBL" id="BRPK01000011">
    <property type="protein sequence ID" value="GLB42172.1"/>
    <property type="molecule type" value="Genomic_DNA"/>
</dbReference>
<accession>A0A9P3PSV6</accession>